<evidence type="ECO:0000313" key="2">
    <source>
        <dbReference type="EMBL" id="MBC8543108.1"/>
    </source>
</evidence>
<sequence length="503" mass="57126">MLKLIRSELFKLRKRKLFIVLPVLMLLICFGFAILLKGIAAYSDRDWKEDLKKQIVTEQEYIESIDQWEWMTEQEREAQKRSSQISIMAMEYQLQEDIQNGDWRYPLIYEYFYNQTLIELLEEGQDPEDYNLSWPGESGTDAISEIRKQNDALIKQIQEEDYQQYNQSQLQALREEYNSVFSSATDEQREIYSVQLEALERYVSCDVPPQAKDNWKSVAIGRIQQNKEYLVRSKYSAQREPSYLTETQKSYNGAREAEVAADEYALANQKISLDLYQIVEEEETFSDYMSVMVSLMPLMVLIGIILGGTMVAGEFSMGTVKSWILYPYKRDKLMASKIITLYLVLSACTLVFFVSAILAGSILFNSSVATPAYLSFTGSGIVSIPFLAFSAMGFGVGLLEALVMGTIALLIGTISRSSALSIGLSLFAALVGPMGVRIFYSAIYPFAPLKFVLFGNFDLMQYVTNTVSAPYATAGQSMLTILAYWTVTVLLCFMTFSRKEIKN</sequence>
<keyword evidence="1" id="KW-0472">Membrane</keyword>
<reference evidence="2" key="1">
    <citation type="submission" date="2020-08" db="EMBL/GenBank/DDBJ databases">
        <title>Genome public.</title>
        <authorList>
            <person name="Liu C."/>
            <person name="Sun Q."/>
        </authorList>
    </citation>
    <scope>NUCLEOTIDE SEQUENCE</scope>
    <source>
        <strain evidence="2">NSJ-32</strain>
    </source>
</reference>
<dbReference type="EMBL" id="JACRSQ010000007">
    <property type="protein sequence ID" value="MBC8543108.1"/>
    <property type="molecule type" value="Genomic_DNA"/>
</dbReference>
<feature type="transmembrane region" description="Helical" evidence="1">
    <location>
        <begin position="295"/>
        <end position="317"/>
    </location>
</feature>
<organism evidence="2 3">
    <name type="scientific">Bianquea renquensis</name>
    <dbReference type="NCBI Taxonomy" id="2763661"/>
    <lineage>
        <taxon>Bacteria</taxon>
        <taxon>Bacillati</taxon>
        <taxon>Bacillota</taxon>
        <taxon>Clostridia</taxon>
        <taxon>Eubacteriales</taxon>
        <taxon>Bianqueaceae</taxon>
        <taxon>Bianquea</taxon>
    </lineage>
</organism>
<protein>
    <submittedName>
        <fullName evidence="2">ABC transporter permease subunit</fullName>
    </submittedName>
</protein>
<dbReference type="PANTHER" id="PTHR37305">
    <property type="entry name" value="INTEGRAL MEMBRANE PROTEIN-RELATED"/>
    <property type="match status" value="1"/>
</dbReference>
<dbReference type="Proteomes" id="UP000657006">
    <property type="component" value="Unassembled WGS sequence"/>
</dbReference>
<keyword evidence="3" id="KW-1185">Reference proteome</keyword>
<comment type="caution">
    <text evidence="2">The sequence shown here is derived from an EMBL/GenBank/DDBJ whole genome shotgun (WGS) entry which is preliminary data.</text>
</comment>
<evidence type="ECO:0000256" key="1">
    <source>
        <dbReference type="SAM" id="Phobius"/>
    </source>
</evidence>
<dbReference type="GO" id="GO:0140359">
    <property type="term" value="F:ABC-type transporter activity"/>
    <property type="evidence" value="ECO:0007669"/>
    <property type="project" value="InterPro"/>
</dbReference>
<dbReference type="AlphaFoldDB" id="A0A926I148"/>
<dbReference type="Pfam" id="PF12679">
    <property type="entry name" value="ABC2_membrane_2"/>
    <property type="match status" value="1"/>
</dbReference>
<accession>A0A926I148</accession>
<dbReference type="GO" id="GO:0005886">
    <property type="term" value="C:plasma membrane"/>
    <property type="evidence" value="ECO:0007669"/>
    <property type="project" value="UniProtKB-SubCell"/>
</dbReference>
<dbReference type="RefSeq" id="WP_177717189.1">
    <property type="nucleotide sequence ID" value="NZ_JACRSQ010000007.1"/>
</dbReference>
<keyword evidence="1" id="KW-0812">Transmembrane</keyword>
<evidence type="ECO:0000313" key="3">
    <source>
        <dbReference type="Proteomes" id="UP000657006"/>
    </source>
</evidence>
<feature type="transmembrane region" description="Helical" evidence="1">
    <location>
        <begin position="338"/>
        <end position="364"/>
    </location>
</feature>
<feature type="transmembrane region" description="Helical" evidence="1">
    <location>
        <begin position="384"/>
        <end position="412"/>
    </location>
</feature>
<feature type="transmembrane region" description="Helical" evidence="1">
    <location>
        <begin position="424"/>
        <end position="447"/>
    </location>
</feature>
<dbReference type="PANTHER" id="PTHR37305:SF1">
    <property type="entry name" value="MEMBRANE PROTEIN"/>
    <property type="match status" value="1"/>
</dbReference>
<keyword evidence="1" id="KW-1133">Transmembrane helix</keyword>
<name>A0A926I148_9FIRM</name>
<proteinExistence type="predicted"/>
<feature type="transmembrane region" description="Helical" evidence="1">
    <location>
        <begin position="478"/>
        <end position="496"/>
    </location>
</feature>
<gene>
    <name evidence="2" type="ORF">H8730_06085</name>
</gene>